<keyword evidence="3" id="KW-1185">Reference proteome</keyword>
<protein>
    <submittedName>
        <fullName evidence="2">Uncharacterized protein</fullName>
    </submittedName>
</protein>
<evidence type="ECO:0000313" key="3">
    <source>
        <dbReference type="Proteomes" id="UP000218505"/>
    </source>
</evidence>
<proteinExistence type="predicted"/>
<dbReference type="AlphaFoldDB" id="A0A290Z812"/>
<evidence type="ECO:0000313" key="2">
    <source>
        <dbReference type="EMBL" id="ATE55181.1"/>
    </source>
</evidence>
<name>A0A290Z812_9PSEU</name>
<feature type="region of interest" description="Disordered" evidence="1">
    <location>
        <begin position="214"/>
        <end position="248"/>
    </location>
</feature>
<feature type="region of interest" description="Disordered" evidence="1">
    <location>
        <begin position="33"/>
        <end position="64"/>
    </location>
</feature>
<reference evidence="2" key="1">
    <citation type="submission" date="2017-09" db="EMBL/GenBank/DDBJ databases">
        <title>Complete Genome Sequence of ansamitocin-producing Bacterium Actinosynnema pretiosum X47.</title>
        <authorList>
            <person name="Cao G."/>
            <person name="Zong G."/>
            <person name="Zhong C."/>
            <person name="Fu J."/>
        </authorList>
    </citation>
    <scope>NUCLEOTIDE SEQUENCE [LARGE SCALE GENOMIC DNA]</scope>
    <source>
        <strain evidence="2">X47</strain>
    </source>
</reference>
<organism evidence="2 3">
    <name type="scientific">Actinosynnema pretiosum</name>
    <dbReference type="NCBI Taxonomy" id="42197"/>
    <lineage>
        <taxon>Bacteria</taxon>
        <taxon>Bacillati</taxon>
        <taxon>Actinomycetota</taxon>
        <taxon>Actinomycetes</taxon>
        <taxon>Pseudonocardiales</taxon>
        <taxon>Pseudonocardiaceae</taxon>
        <taxon>Actinosynnema</taxon>
    </lineage>
</organism>
<dbReference type="EMBL" id="CP023445">
    <property type="protein sequence ID" value="ATE55181.1"/>
    <property type="molecule type" value="Genomic_DNA"/>
</dbReference>
<dbReference type="Proteomes" id="UP000218505">
    <property type="component" value="Chromosome"/>
</dbReference>
<evidence type="ECO:0000256" key="1">
    <source>
        <dbReference type="SAM" id="MobiDB-lite"/>
    </source>
</evidence>
<gene>
    <name evidence="2" type="ORF">CNX65_19405</name>
</gene>
<sequence length="248" mass="27015">MFKVDFAVDGGVPWRDQEARRAGTAHRGGAFTEIAEAEPPHPRRPHARASVRAGGPAVPGRSRPFVGDIHTVRTYAHVPHGYRGGATESIVARIEHLAPGFHDRVIGMAVRTTAEIARYDKNNVGGDILAGDKDVRQLVFGPRIGAHPYDAGAPGMCGFHAAHRHWLINGRRGRRAELHRGPPRLGCALDLLTATLLIRCDRHAFPRRWRSALSGRTRRRASGAGVADRDHSIPAPPGSRTLGRRGRT</sequence>
<dbReference type="KEGG" id="apre:CNX65_19405"/>
<accession>A0A290Z812</accession>